<evidence type="ECO:0000313" key="6">
    <source>
        <dbReference type="EMBL" id="CAA7404726.1"/>
    </source>
</evidence>
<dbReference type="EMBL" id="LR746274">
    <property type="protein sequence ID" value="CAA7404726.1"/>
    <property type="molecule type" value="Genomic_DNA"/>
</dbReference>
<dbReference type="SUPFAM" id="SSF52799">
    <property type="entry name" value="(Phosphotyrosine protein) phosphatases II"/>
    <property type="match status" value="1"/>
</dbReference>
<dbReference type="Pfam" id="PF03162">
    <property type="entry name" value="Y_phosphatase2"/>
    <property type="match status" value="1"/>
</dbReference>
<evidence type="ECO:0000313" key="7">
    <source>
        <dbReference type="Proteomes" id="UP000663760"/>
    </source>
</evidence>
<dbReference type="InterPro" id="IPR020422">
    <property type="entry name" value="TYR_PHOSPHATASE_DUAL_dom"/>
</dbReference>
<evidence type="ECO:0000256" key="3">
    <source>
        <dbReference type="ARBA" id="ARBA00022801"/>
    </source>
</evidence>
<evidence type="ECO:0000256" key="1">
    <source>
        <dbReference type="ARBA" id="ARBA00004496"/>
    </source>
</evidence>
<dbReference type="PRINTS" id="PR01911">
    <property type="entry name" value="PFDSPHPHTASE"/>
</dbReference>
<feature type="domain" description="Tyrosine-protein phosphatase" evidence="5">
    <location>
        <begin position="41"/>
        <end position="190"/>
    </location>
</feature>
<dbReference type="PANTHER" id="PTHR31126:SF46">
    <property type="entry name" value="TYROSINE-PROTEIN PHOSPHATASE DSP5"/>
    <property type="match status" value="1"/>
</dbReference>
<dbReference type="Gene3D" id="3.90.190.10">
    <property type="entry name" value="Protein tyrosine phosphatase superfamily"/>
    <property type="match status" value="1"/>
</dbReference>
<sequence>MAELEAGLKAADEEACGGAALAESEASEGEGSEEYLTPPMNFAMVERGIYRSGFPETRNFSFLDSLGLRSVLYLSGEPYPETSAEFIRSRGIRLFQWSIGGSKRSPPNNSEDTITDALRVLIDSRNHPVLILCKRGKHRAGCIVVGCFRKLQSWSMAAVFEEYRRFAVKTRISDLRFIEELDVSGVGHRWIPAEKVKGALGFPPASLSPPSPSSSPSPWKGGRN</sequence>
<keyword evidence="3" id="KW-0378">Hydrolase</keyword>
<evidence type="ECO:0000256" key="2">
    <source>
        <dbReference type="ARBA" id="ARBA00022490"/>
    </source>
</evidence>
<evidence type="ECO:0000256" key="4">
    <source>
        <dbReference type="SAM" id="MobiDB-lite"/>
    </source>
</evidence>
<dbReference type="InterPro" id="IPR004861">
    <property type="entry name" value="Siw14-like"/>
</dbReference>
<dbReference type="GO" id="GO:0016791">
    <property type="term" value="F:phosphatase activity"/>
    <property type="evidence" value="ECO:0007669"/>
    <property type="project" value="InterPro"/>
</dbReference>
<feature type="region of interest" description="Disordered" evidence="4">
    <location>
        <begin position="201"/>
        <end position="224"/>
    </location>
</feature>
<comment type="subcellular location">
    <subcellularLocation>
        <location evidence="1">Cytoplasm</location>
    </subcellularLocation>
</comment>
<keyword evidence="2" id="KW-0963">Cytoplasm</keyword>
<dbReference type="PROSITE" id="PS50054">
    <property type="entry name" value="TYR_PHOSPHATASE_DUAL"/>
    <property type="match status" value="1"/>
</dbReference>
<dbReference type="InterPro" id="IPR029021">
    <property type="entry name" value="Prot-tyrosine_phosphatase-like"/>
</dbReference>
<evidence type="ECO:0000259" key="5">
    <source>
        <dbReference type="PROSITE" id="PS50054"/>
    </source>
</evidence>
<dbReference type="FunFam" id="3.90.190.10:FF:000035">
    <property type="entry name" value="Tyrosine phosphatase, putative"/>
    <property type="match status" value="1"/>
</dbReference>
<dbReference type="GO" id="GO:0005737">
    <property type="term" value="C:cytoplasm"/>
    <property type="evidence" value="ECO:0007669"/>
    <property type="project" value="UniProtKB-SubCell"/>
</dbReference>
<feature type="compositionally biased region" description="Pro residues" evidence="4">
    <location>
        <begin position="206"/>
        <end position="215"/>
    </location>
</feature>
<dbReference type="AlphaFoldDB" id="A0A7I8L531"/>
<name>A0A7I8L531_SPIIN</name>
<keyword evidence="7" id="KW-1185">Reference proteome</keyword>
<dbReference type="OrthoDB" id="6375174at2759"/>
<dbReference type="PANTHER" id="PTHR31126">
    <property type="entry name" value="TYROSINE-PROTEIN PHOSPHATASE"/>
    <property type="match status" value="1"/>
</dbReference>
<dbReference type="InterPro" id="IPR020428">
    <property type="entry name" value="PFA-DSPs"/>
</dbReference>
<proteinExistence type="predicted"/>
<accession>A0A7I8L531</accession>
<gene>
    <name evidence="6" type="ORF">SI8410_11015404</name>
</gene>
<reference evidence="6" key="1">
    <citation type="submission" date="2020-02" db="EMBL/GenBank/DDBJ databases">
        <authorList>
            <person name="Scholz U."/>
            <person name="Mascher M."/>
            <person name="Fiebig A."/>
        </authorList>
    </citation>
    <scope>NUCLEOTIDE SEQUENCE</scope>
</reference>
<organism evidence="6 7">
    <name type="scientific">Spirodela intermedia</name>
    <name type="common">Intermediate duckweed</name>
    <dbReference type="NCBI Taxonomy" id="51605"/>
    <lineage>
        <taxon>Eukaryota</taxon>
        <taxon>Viridiplantae</taxon>
        <taxon>Streptophyta</taxon>
        <taxon>Embryophyta</taxon>
        <taxon>Tracheophyta</taxon>
        <taxon>Spermatophyta</taxon>
        <taxon>Magnoliopsida</taxon>
        <taxon>Liliopsida</taxon>
        <taxon>Araceae</taxon>
        <taxon>Lemnoideae</taxon>
        <taxon>Spirodela</taxon>
    </lineage>
</organism>
<protein>
    <recommendedName>
        <fullName evidence="5">Tyrosine-protein phosphatase domain-containing protein</fullName>
    </recommendedName>
</protein>
<dbReference type="Proteomes" id="UP000663760">
    <property type="component" value="Chromosome 11"/>
</dbReference>